<accession>A0ABT8NGS1</accession>
<name>A0ABT8NGS1_9BACL</name>
<dbReference type="InterPro" id="IPR058987">
    <property type="entry name" value="MPN635_N"/>
</dbReference>
<protein>
    <submittedName>
        <fullName evidence="2">ATP-binding protein</fullName>
    </submittedName>
</protein>
<dbReference type="RefSeq" id="WP_301857400.1">
    <property type="nucleotide sequence ID" value="NZ_JAUJWU010000005.1"/>
</dbReference>
<dbReference type="Proteomes" id="UP001172142">
    <property type="component" value="Unassembled WGS sequence"/>
</dbReference>
<comment type="caution">
    <text evidence="2">The sequence shown here is derived from an EMBL/GenBank/DDBJ whole genome shotgun (WGS) entry which is preliminary data.</text>
</comment>
<evidence type="ECO:0000313" key="2">
    <source>
        <dbReference type="EMBL" id="MDN7247091.1"/>
    </source>
</evidence>
<sequence>MKKFDLNIEKVLEHWSTAHAVRELIANALDEKALTNTKEPTIDKNVKGEWIIRDFGRGIHYTHLTQNENEEKIRNSDKVIGKFGVGLKDALATLDRQEVDIVIRSKYGDMTIEKSSKYGFDDLVTLHVAIKEPTDLSLNGTEINLRKIKDSDIETAKRFFLQYSGDKLIEETKYGSIYEKKGTKSKIYVNGLCVAEEDNFLFSYNITNPTSKLLKALNRERTNVGRSAYSDRLKAILLACRGEVFATHLAKDLGKIQVGDAHDELQWVDVQVHASKILNAKEDVLFLSADDIAGETNKYVRYAREEGTQVIIVPINLADKLVDVVDVSGDPINTLTNYATQWNESFEFSFINEKDLRKNERKIFSRKNEILNFFPSDRTVKEVLISETMRPENGLGGDASGAWDAVNSRIVIKRSQLSTLEDFAGTLIHELIHAHTGTDDETIDFEEELTQIVGRLAAIVLNNKVTTKERN</sequence>
<dbReference type="Pfam" id="PF25856">
    <property type="entry name" value="MPN635_N"/>
    <property type="match status" value="1"/>
</dbReference>
<dbReference type="EMBL" id="JAUJWU010000005">
    <property type="protein sequence ID" value="MDN7247091.1"/>
    <property type="molecule type" value="Genomic_DNA"/>
</dbReference>
<reference evidence="2 3" key="1">
    <citation type="submission" date="2023-07" db="EMBL/GenBank/DDBJ databases">
        <title>Novel species in genus Planococcus.</title>
        <authorList>
            <person name="Ning S."/>
        </authorList>
    </citation>
    <scope>NUCLEOTIDE SEQUENCE [LARGE SCALE GENOMIC DNA]</scope>
    <source>
        <strain evidence="2 3">N017</strain>
    </source>
</reference>
<organism evidence="2 3">
    <name type="scientific">Planococcus shenhongbingii</name>
    <dbReference type="NCBI Taxonomy" id="3058398"/>
    <lineage>
        <taxon>Bacteria</taxon>
        <taxon>Bacillati</taxon>
        <taxon>Bacillota</taxon>
        <taxon>Bacilli</taxon>
        <taxon>Bacillales</taxon>
        <taxon>Caryophanaceae</taxon>
        <taxon>Planococcus</taxon>
    </lineage>
</organism>
<dbReference type="SUPFAM" id="SSF55874">
    <property type="entry name" value="ATPase domain of HSP90 chaperone/DNA topoisomerase II/histidine kinase"/>
    <property type="match status" value="1"/>
</dbReference>
<feature type="domain" description="MPN635 N-terminal" evidence="1">
    <location>
        <begin position="152"/>
        <end position="241"/>
    </location>
</feature>
<keyword evidence="3" id="KW-1185">Reference proteome</keyword>
<evidence type="ECO:0000259" key="1">
    <source>
        <dbReference type="Pfam" id="PF25856"/>
    </source>
</evidence>
<keyword evidence="2" id="KW-0547">Nucleotide-binding</keyword>
<keyword evidence="2" id="KW-0067">ATP-binding</keyword>
<gene>
    <name evidence="2" type="ORF">QWY13_16550</name>
</gene>
<dbReference type="Gene3D" id="3.30.565.10">
    <property type="entry name" value="Histidine kinase-like ATPase, C-terminal domain"/>
    <property type="match status" value="1"/>
</dbReference>
<dbReference type="GO" id="GO:0005524">
    <property type="term" value="F:ATP binding"/>
    <property type="evidence" value="ECO:0007669"/>
    <property type="project" value="UniProtKB-KW"/>
</dbReference>
<dbReference type="InterPro" id="IPR036890">
    <property type="entry name" value="HATPase_C_sf"/>
</dbReference>
<proteinExistence type="predicted"/>
<evidence type="ECO:0000313" key="3">
    <source>
        <dbReference type="Proteomes" id="UP001172142"/>
    </source>
</evidence>